<reference evidence="5 7" key="2">
    <citation type="submission" date="2024-07" db="EMBL/GenBank/DDBJ databases">
        <authorList>
            <person name="Akdeniz Z."/>
        </authorList>
    </citation>
    <scope>NUCLEOTIDE SEQUENCE [LARGE SCALE GENOMIC DNA]</scope>
</reference>
<dbReference type="EMBL" id="CAXDID020000627">
    <property type="protein sequence ID" value="CAL6107102.1"/>
    <property type="molecule type" value="Genomic_DNA"/>
</dbReference>
<dbReference type="AlphaFoldDB" id="A0AA86U2H9"/>
<organism evidence="3">
    <name type="scientific">Hexamita inflata</name>
    <dbReference type="NCBI Taxonomy" id="28002"/>
    <lineage>
        <taxon>Eukaryota</taxon>
        <taxon>Metamonada</taxon>
        <taxon>Diplomonadida</taxon>
        <taxon>Hexamitidae</taxon>
        <taxon>Hexamitinae</taxon>
        <taxon>Hexamita</taxon>
    </lineage>
</organism>
<dbReference type="SUPFAM" id="SSF52058">
    <property type="entry name" value="L domain-like"/>
    <property type="match status" value="1"/>
</dbReference>
<evidence type="ECO:0000313" key="6">
    <source>
        <dbReference type="EMBL" id="CAL6112553.1"/>
    </source>
</evidence>
<evidence type="ECO:0000313" key="3">
    <source>
        <dbReference type="EMBL" id="CAI9928708.1"/>
    </source>
</evidence>
<dbReference type="EMBL" id="CATOUU010000414">
    <property type="protein sequence ID" value="CAI9928708.1"/>
    <property type="molecule type" value="Genomic_DNA"/>
</dbReference>
<dbReference type="InterPro" id="IPR025875">
    <property type="entry name" value="Leu-rich_rpt_4"/>
</dbReference>
<accession>A0AA86U2H9</accession>
<comment type="caution">
    <text evidence="3">The sequence shown here is derived from an EMBL/GenBank/DDBJ whole genome shotgun (WGS) entry which is preliminary data.</text>
</comment>
<protein>
    <submittedName>
        <fullName evidence="3">Leucine-rich repeat-containing protein</fullName>
    </submittedName>
    <submittedName>
        <fullName evidence="5">Leucine-rich_repeat-containing protein</fullName>
    </submittedName>
</protein>
<evidence type="ECO:0000313" key="5">
    <source>
        <dbReference type="EMBL" id="CAL6107102.1"/>
    </source>
</evidence>
<sequence>MNVPSEVVEGALHRYLLSFSQEFIKQTKDVTFNYKNIQCFHLISFLTNLTELNLFANQISEISTISKLINLKKLNLRRNRVEDISALQYLPDLTHLDLQQNILTSYTFVLPNLVELSLRSNILKDKSGIEHSPKLQDLNLSETKIVDLRTIPHSLYNLKALELYRNNITEISYISNFVSLQSVNLRNNQQLQNIEPLKDCIQLIQLNITDSSVADIWSLQFMANLKSLDMCNTQVIDLHPLQHLYKLESIYAFRAQIIDVSPLSNLPKLKSLLFSGNKIINGETLKHHTNFIKFDLSDQKLPTPDELKFYNKILSVHSSHEQIRKIMIRKIQAVNRASKFRESLTHQKEYFNKQIQYMNMKIELWVEFIQNSSADQ</sequence>
<dbReference type="EMBL" id="CAXDID020000741">
    <property type="protein sequence ID" value="CAL6112553.1"/>
    <property type="molecule type" value="Genomic_DNA"/>
</dbReference>
<dbReference type="PROSITE" id="PS51450">
    <property type="entry name" value="LRR"/>
    <property type="match status" value="3"/>
</dbReference>
<dbReference type="Proteomes" id="UP001642409">
    <property type="component" value="Unassembled WGS sequence"/>
</dbReference>
<keyword evidence="1" id="KW-0433">Leucine-rich repeat</keyword>
<keyword evidence="2" id="KW-0677">Repeat</keyword>
<evidence type="ECO:0000256" key="1">
    <source>
        <dbReference type="ARBA" id="ARBA00022614"/>
    </source>
</evidence>
<dbReference type="PANTHER" id="PTHR46652:SF3">
    <property type="entry name" value="LEUCINE-RICH REPEAT-CONTAINING PROTEIN 9"/>
    <property type="match status" value="1"/>
</dbReference>
<gene>
    <name evidence="3" type="ORF">HINF_LOCUS16353</name>
    <name evidence="4" type="ORF">HINF_LOCUS21515</name>
    <name evidence="5" type="ORF">HINF_LOCUS74265</name>
    <name evidence="6" type="ORF">HINF_LOCUS77094</name>
</gene>
<dbReference type="EMBL" id="CATOUU010000553">
    <property type="protein sequence ID" value="CAI9933870.1"/>
    <property type="molecule type" value="Genomic_DNA"/>
</dbReference>
<dbReference type="Pfam" id="PF12799">
    <property type="entry name" value="LRR_4"/>
    <property type="match status" value="1"/>
</dbReference>
<dbReference type="InterPro" id="IPR050836">
    <property type="entry name" value="SDS22/Internalin_LRR"/>
</dbReference>
<reference evidence="3" key="1">
    <citation type="submission" date="2023-06" db="EMBL/GenBank/DDBJ databases">
        <authorList>
            <person name="Kurt Z."/>
        </authorList>
    </citation>
    <scope>NUCLEOTIDE SEQUENCE</scope>
</reference>
<proteinExistence type="predicted"/>
<dbReference type="PANTHER" id="PTHR46652">
    <property type="entry name" value="LEUCINE-RICH REPEAT AND IQ DOMAIN-CONTAINING PROTEIN 1-RELATED"/>
    <property type="match status" value="1"/>
</dbReference>
<dbReference type="InterPro" id="IPR001611">
    <property type="entry name" value="Leu-rich_rpt"/>
</dbReference>
<dbReference type="Gene3D" id="3.80.10.10">
    <property type="entry name" value="Ribonuclease Inhibitor"/>
    <property type="match status" value="2"/>
</dbReference>
<evidence type="ECO:0000313" key="7">
    <source>
        <dbReference type="Proteomes" id="UP001642409"/>
    </source>
</evidence>
<dbReference type="SMART" id="SM00365">
    <property type="entry name" value="LRR_SD22"/>
    <property type="match status" value="4"/>
</dbReference>
<evidence type="ECO:0000313" key="4">
    <source>
        <dbReference type="EMBL" id="CAI9933870.1"/>
    </source>
</evidence>
<keyword evidence="7" id="KW-1185">Reference proteome</keyword>
<name>A0AA86U2H9_9EUKA</name>
<evidence type="ECO:0000256" key="2">
    <source>
        <dbReference type="ARBA" id="ARBA00022737"/>
    </source>
</evidence>
<dbReference type="InterPro" id="IPR032675">
    <property type="entry name" value="LRR_dom_sf"/>
</dbReference>